<proteinExistence type="inferred from homology"/>
<keyword evidence="7" id="KW-0961">Cell wall biogenesis/degradation</keyword>
<protein>
    <recommendedName>
        <fullName evidence="2 8">Spore cortex-lytic enzyme</fullName>
    </recommendedName>
</protein>
<gene>
    <name evidence="12" type="primary">sleB</name>
    <name evidence="12" type="ORF">JK636_13455</name>
</gene>
<comment type="similarity">
    <text evidence="1">Belongs to the SleB family.</text>
</comment>
<keyword evidence="13" id="KW-1185">Reference proteome</keyword>
<organism evidence="12 13">
    <name type="scientific">Clostridium rhizosphaerae</name>
    <dbReference type="NCBI Taxonomy" id="2803861"/>
    <lineage>
        <taxon>Bacteria</taxon>
        <taxon>Bacillati</taxon>
        <taxon>Bacillota</taxon>
        <taxon>Clostridia</taxon>
        <taxon>Eubacteriales</taxon>
        <taxon>Clostridiaceae</taxon>
        <taxon>Clostridium</taxon>
    </lineage>
</organism>
<keyword evidence="9" id="KW-1133">Transmembrane helix</keyword>
<evidence type="ECO:0000256" key="6">
    <source>
        <dbReference type="ARBA" id="ARBA00022969"/>
    </source>
</evidence>
<dbReference type="InterPro" id="IPR014224">
    <property type="entry name" value="Spore_cortex_SleB"/>
</dbReference>
<dbReference type="SUPFAM" id="SSF47090">
    <property type="entry name" value="PGBD-like"/>
    <property type="match status" value="1"/>
</dbReference>
<dbReference type="Gene3D" id="1.10.10.2520">
    <property type="entry name" value="Cell wall hydrolase SleB, domain 1"/>
    <property type="match status" value="1"/>
</dbReference>
<reference evidence="12 13" key="1">
    <citation type="submission" date="2021-01" db="EMBL/GenBank/DDBJ databases">
        <title>Genome public.</title>
        <authorList>
            <person name="Liu C."/>
            <person name="Sun Q."/>
        </authorList>
    </citation>
    <scope>NUCLEOTIDE SEQUENCE [LARGE SCALE GENOMIC DNA]</scope>
    <source>
        <strain evidence="12 13">YIM B02515</strain>
    </source>
</reference>
<sequence length="246" mass="26421">MIKKVFSLKKIALYLAVIMITYLGTSTYFAPINNPVGAVAYKWGSRGVIVTEIQRRLRAWGYYSGGLDGVYGYNTYLAVRSYQSKNGLKVDGIAGDSTLNSLGINAGQYAGGQGASTGQTTAAANVDNSNNADVMLLARLINGEARGEPYEGQVAVGAVIMNRTRDARFPSTVAGVIYQPGAFTAIVDGQIHAQMYPSSLKAARDALNGWDPSGGAVFYYNPAKTTNAWIWSRPLIKVIGSHRFCK</sequence>
<keyword evidence="3" id="KW-0309">Germination</keyword>
<evidence type="ECO:0000256" key="9">
    <source>
        <dbReference type="SAM" id="Phobius"/>
    </source>
</evidence>
<keyword evidence="4" id="KW-0732">Signal</keyword>
<dbReference type="RefSeq" id="WP_202749520.1">
    <property type="nucleotide sequence ID" value="NZ_JAESWC010000008.1"/>
</dbReference>
<evidence type="ECO:0000256" key="3">
    <source>
        <dbReference type="ARBA" id="ARBA00022544"/>
    </source>
</evidence>
<evidence type="ECO:0000259" key="11">
    <source>
        <dbReference type="Pfam" id="PF07486"/>
    </source>
</evidence>
<dbReference type="Gene3D" id="1.10.101.10">
    <property type="entry name" value="PGBD-like superfamily/PGBD"/>
    <property type="match status" value="1"/>
</dbReference>
<keyword evidence="6" id="KW-0749">Sporulation</keyword>
<comment type="caution">
    <text evidence="12">The sequence shown here is derived from an EMBL/GenBank/DDBJ whole genome shotgun (WGS) entry which is preliminary data.</text>
</comment>
<keyword evidence="5" id="KW-0378">Hydrolase</keyword>
<evidence type="ECO:0000259" key="10">
    <source>
        <dbReference type="Pfam" id="PF01471"/>
    </source>
</evidence>
<feature type="domain" description="Cell wall hydrolase SleB" evidence="11">
    <location>
        <begin position="147"/>
        <end position="245"/>
    </location>
</feature>
<keyword evidence="9" id="KW-0472">Membrane</keyword>
<dbReference type="EMBL" id="JAESWC010000008">
    <property type="protein sequence ID" value="MBL4936765.1"/>
    <property type="molecule type" value="Genomic_DNA"/>
</dbReference>
<name>A0ABS1TBP6_9CLOT</name>
<dbReference type="Pfam" id="PF07486">
    <property type="entry name" value="Hydrolase_2"/>
    <property type="match status" value="1"/>
</dbReference>
<evidence type="ECO:0000256" key="1">
    <source>
        <dbReference type="ARBA" id="ARBA00007010"/>
    </source>
</evidence>
<dbReference type="InterPro" id="IPR002477">
    <property type="entry name" value="Peptidoglycan-bd-like"/>
</dbReference>
<dbReference type="InterPro" id="IPR036365">
    <property type="entry name" value="PGBD-like_sf"/>
</dbReference>
<evidence type="ECO:0000256" key="5">
    <source>
        <dbReference type="ARBA" id="ARBA00022801"/>
    </source>
</evidence>
<dbReference type="InterPro" id="IPR042047">
    <property type="entry name" value="SleB_dom1"/>
</dbReference>
<dbReference type="Proteomes" id="UP000632377">
    <property type="component" value="Unassembled WGS sequence"/>
</dbReference>
<evidence type="ECO:0000256" key="8">
    <source>
        <dbReference type="NCBIfam" id="TIGR02869"/>
    </source>
</evidence>
<accession>A0ABS1TBP6</accession>
<evidence type="ECO:0000256" key="2">
    <source>
        <dbReference type="ARBA" id="ARBA00018364"/>
    </source>
</evidence>
<feature type="transmembrane region" description="Helical" evidence="9">
    <location>
        <begin position="12"/>
        <end position="30"/>
    </location>
</feature>
<keyword evidence="9" id="KW-0812">Transmembrane</keyword>
<evidence type="ECO:0000256" key="4">
    <source>
        <dbReference type="ARBA" id="ARBA00022729"/>
    </source>
</evidence>
<evidence type="ECO:0000256" key="7">
    <source>
        <dbReference type="ARBA" id="ARBA00023316"/>
    </source>
</evidence>
<evidence type="ECO:0000313" key="12">
    <source>
        <dbReference type="EMBL" id="MBL4936765.1"/>
    </source>
</evidence>
<dbReference type="Pfam" id="PF01471">
    <property type="entry name" value="PG_binding_1"/>
    <property type="match status" value="1"/>
</dbReference>
<dbReference type="Gene3D" id="6.20.240.60">
    <property type="match status" value="1"/>
</dbReference>
<feature type="domain" description="Peptidoglycan binding-like" evidence="10">
    <location>
        <begin position="49"/>
        <end position="102"/>
    </location>
</feature>
<dbReference type="InterPro" id="IPR036366">
    <property type="entry name" value="PGBDSf"/>
</dbReference>
<dbReference type="NCBIfam" id="TIGR02869">
    <property type="entry name" value="spore_SleB"/>
    <property type="match status" value="1"/>
</dbReference>
<evidence type="ECO:0000313" key="13">
    <source>
        <dbReference type="Proteomes" id="UP000632377"/>
    </source>
</evidence>
<dbReference type="InterPro" id="IPR011105">
    <property type="entry name" value="Cell_wall_hydrolase_SleB"/>
</dbReference>